<dbReference type="EMBL" id="GBRH01260713">
    <property type="protein sequence ID" value="JAD37182.1"/>
    <property type="molecule type" value="Transcribed_RNA"/>
</dbReference>
<dbReference type="AlphaFoldDB" id="A0A0A8ZQS1"/>
<sequence>MQIPLASSLHHGPWCKQPVECGNKVYTTRIMHSFSQLFNFRGCLNDSKAVPQPLNCCTSNCNGSF</sequence>
<accession>A0A0A8ZQS1</accession>
<name>A0A0A8ZQS1_ARUDO</name>
<reference evidence="1" key="2">
    <citation type="journal article" date="2015" name="Data Brief">
        <title>Shoot transcriptome of the giant reed, Arundo donax.</title>
        <authorList>
            <person name="Barrero R.A."/>
            <person name="Guerrero F.D."/>
            <person name="Moolhuijzen P."/>
            <person name="Goolsby J.A."/>
            <person name="Tidwell J."/>
            <person name="Bellgard S.E."/>
            <person name="Bellgard M.I."/>
        </authorList>
    </citation>
    <scope>NUCLEOTIDE SEQUENCE</scope>
    <source>
        <tissue evidence="1">Shoot tissue taken approximately 20 cm above the soil surface</tissue>
    </source>
</reference>
<evidence type="ECO:0000313" key="1">
    <source>
        <dbReference type="EMBL" id="JAD37182.1"/>
    </source>
</evidence>
<protein>
    <submittedName>
        <fullName evidence="1">Pco095943</fullName>
    </submittedName>
</protein>
<proteinExistence type="predicted"/>
<organism evidence="1">
    <name type="scientific">Arundo donax</name>
    <name type="common">Giant reed</name>
    <name type="synonym">Donax arundinaceus</name>
    <dbReference type="NCBI Taxonomy" id="35708"/>
    <lineage>
        <taxon>Eukaryota</taxon>
        <taxon>Viridiplantae</taxon>
        <taxon>Streptophyta</taxon>
        <taxon>Embryophyta</taxon>
        <taxon>Tracheophyta</taxon>
        <taxon>Spermatophyta</taxon>
        <taxon>Magnoliopsida</taxon>
        <taxon>Liliopsida</taxon>
        <taxon>Poales</taxon>
        <taxon>Poaceae</taxon>
        <taxon>PACMAD clade</taxon>
        <taxon>Arundinoideae</taxon>
        <taxon>Arundineae</taxon>
        <taxon>Arundo</taxon>
    </lineage>
</organism>
<reference evidence="1" key="1">
    <citation type="submission" date="2014-09" db="EMBL/GenBank/DDBJ databases">
        <authorList>
            <person name="Magalhaes I.L.F."/>
            <person name="Oliveira U."/>
            <person name="Santos F.R."/>
            <person name="Vidigal T.H.D.A."/>
            <person name="Brescovit A.D."/>
            <person name="Santos A.J."/>
        </authorList>
    </citation>
    <scope>NUCLEOTIDE SEQUENCE</scope>
    <source>
        <tissue evidence="1">Shoot tissue taken approximately 20 cm above the soil surface</tissue>
    </source>
</reference>